<evidence type="ECO:0000256" key="6">
    <source>
        <dbReference type="ARBA" id="ARBA00023277"/>
    </source>
</evidence>
<dbReference type="GO" id="GO:0030388">
    <property type="term" value="P:fructose 1,6-bisphosphate metabolic process"/>
    <property type="evidence" value="ECO:0007669"/>
    <property type="project" value="TreeGrafter"/>
</dbReference>
<dbReference type="PANTHER" id="PTHR30447">
    <property type="entry name" value="FRUCTOSE-1,6-BISPHOSPHATASE CLASS 2"/>
    <property type="match status" value="1"/>
</dbReference>
<protein>
    <recommendedName>
        <fullName evidence="7">Fructose-1,6-bisphosphatase</fullName>
    </recommendedName>
</protein>
<evidence type="ECO:0000256" key="3">
    <source>
        <dbReference type="ARBA" id="ARBA00022723"/>
    </source>
</evidence>
<keyword evidence="5" id="KW-0464">Manganese</keyword>
<dbReference type="AlphaFoldDB" id="A0A7C9UYB2"/>
<evidence type="ECO:0000313" key="8">
    <source>
        <dbReference type="EMBL" id="NFV81889.1"/>
    </source>
</evidence>
<dbReference type="SUPFAM" id="SSF56655">
    <property type="entry name" value="Carbohydrate phosphatase"/>
    <property type="match status" value="1"/>
</dbReference>
<dbReference type="NCBIfam" id="TIGR00330">
    <property type="entry name" value="glpX"/>
    <property type="match status" value="1"/>
</dbReference>
<keyword evidence="4 8" id="KW-0378">Hydrolase</keyword>
<dbReference type="Gene3D" id="3.30.540.10">
    <property type="entry name" value="Fructose-1,6-Bisphosphatase, subunit A, domain 1"/>
    <property type="match status" value="1"/>
</dbReference>
<organism evidence="8 9">
    <name type="scientific">Magnetospirillum aberrantis SpK</name>
    <dbReference type="NCBI Taxonomy" id="908842"/>
    <lineage>
        <taxon>Bacteria</taxon>
        <taxon>Pseudomonadati</taxon>
        <taxon>Pseudomonadota</taxon>
        <taxon>Alphaproteobacteria</taxon>
        <taxon>Rhodospirillales</taxon>
        <taxon>Rhodospirillaceae</taxon>
        <taxon>Magnetospirillum</taxon>
    </lineage>
</organism>
<evidence type="ECO:0000256" key="7">
    <source>
        <dbReference type="PIRNR" id="PIRNR004532"/>
    </source>
</evidence>
<accession>A0A7C9UYB2</accession>
<dbReference type="PIRSF" id="PIRSF004532">
    <property type="entry name" value="GlpX"/>
    <property type="match status" value="1"/>
</dbReference>
<evidence type="ECO:0000256" key="4">
    <source>
        <dbReference type="ARBA" id="ARBA00022801"/>
    </source>
</evidence>
<dbReference type="Gene3D" id="3.40.190.90">
    <property type="match status" value="1"/>
</dbReference>
<dbReference type="RefSeq" id="WP_163682358.1">
    <property type="nucleotide sequence ID" value="NZ_JAAIYP010000044.1"/>
</dbReference>
<dbReference type="GO" id="GO:0042132">
    <property type="term" value="F:fructose 1,6-bisphosphate 1-phosphatase activity"/>
    <property type="evidence" value="ECO:0007669"/>
    <property type="project" value="UniProtKB-EC"/>
</dbReference>
<proteinExistence type="inferred from homology"/>
<evidence type="ECO:0000256" key="1">
    <source>
        <dbReference type="ARBA" id="ARBA00001273"/>
    </source>
</evidence>
<keyword evidence="9" id="KW-1185">Reference proteome</keyword>
<dbReference type="EMBL" id="JAAIYP010000044">
    <property type="protein sequence ID" value="NFV81889.1"/>
    <property type="molecule type" value="Genomic_DNA"/>
</dbReference>
<dbReference type="PANTHER" id="PTHR30447:SF0">
    <property type="entry name" value="FRUCTOSE-1,6-BISPHOSPHATASE 1 CLASS 2-RELATED"/>
    <property type="match status" value="1"/>
</dbReference>
<gene>
    <name evidence="8" type="primary">glpX</name>
    <name evidence="8" type="ORF">G4223_17410</name>
</gene>
<reference evidence="8 9" key="1">
    <citation type="submission" date="2020-02" db="EMBL/GenBank/DDBJ databases">
        <authorList>
            <person name="Dziuba M."/>
            <person name="Kuznetsov B."/>
            <person name="Mardanov A."/>
            <person name="Ravin N."/>
            <person name="Grouzdev D."/>
        </authorList>
    </citation>
    <scope>NUCLEOTIDE SEQUENCE [LARGE SCALE GENOMIC DNA]</scope>
    <source>
        <strain evidence="8 9">SpK</strain>
    </source>
</reference>
<evidence type="ECO:0000313" key="9">
    <source>
        <dbReference type="Proteomes" id="UP000480684"/>
    </source>
</evidence>
<keyword evidence="3" id="KW-0479">Metal-binding</keyword>
<comment type="catalytic activity">
    <reaction evidence="1">
        <text>beta-D-fructose 1,6-bisphosphate + H2O = beta-D-fructose 6-phosphate + phosphate</text>
        <dbReference type="Rhea" id="RHEA:11064"/>
        <dbReference type="ChEBI" id="CHEBI:15377"/>
        <dbReference type="ChEBI" id="CHEBI:32966"/>
        <dbReference type="ChEBI" id="CHEBI:43474"/>
        <dbReference type="ChEBI" id="CHEBI:57634"/>
        <dbReference type="EC" id="3.1.3.11"/>
    </reaction>
</comment>
<sequence>MPNRIFVPPPQALDRNLALEVVRVTEASALAAGRWVGRGDEKSADEAATAAMREALNSLAMDGVIVNGDAEDPNQPLHNGEHVGTDKGPRVDIALTAIEGVTICAKGSHNALSVVAATDSGSFLHVPQNVYMEKIAVGGRLPKGIIDLEREPEENLARVAAAKGMAVTELTVCMLDRPRHADLLGRIYDSGARVVLIDDGDVSGAIATGLPETGIDLYMGSGGAAEGVLAAAGLKCLGGQMQCRLMLRSEDEKQRARHAGIQDLNAKWDVDQMVRGDVMFAATGITDGHLLKGVRFYKGGAISHSIVMRSMTGTIRQLSARHDFDKHAKLHDR</sequence>
<dbReference type="Pfam" id="PF03320">
    <property type="entry name" value="FBPase_glpX"/>
    <property type="match status" value="1"/>
</dbReference>
<comment type="caution">
    <text evidence="8">The sequence shown here is derived from an EMBL/GenBank/DDBJ whole genome shotgun (WGS) entry which is preliminary data.</text>
</comment>
<dbReference type="GO" id="GO:0006071">
    <property type="term" value="P:glycerol metabolic process"/>
    <property type="evidence" value="ECO:0007669"/>
    <property type="project" value="InterPro"/>
</dbReference>
<keyword evidence="6 7" id="KW-0119">Carbohydrate metabolism</keyword>
<dbReference type="Proteomes" id="UP000480684">
    <property type="component" value="Unassembled WGS sequence"/>
</dbReference>
<evidence type="ECO:0000256" key="5">
    <source>
        <dbReference type="ARBA" id="ARBA00023211"/>
    </source>
</evidence>
<dbReference type="CDD" id="cd01516">
    <property type="entry name" value="FBPase_glpX"/>
    <property type="match status" value="1"/>
</dbReference>
<dbReference type="GO" id="GO:0046872">
    <property type="term" value="F:metal ion binding"/>
    <property type="evidence" value="ECO:0007669"/>
    <property type="project" value="UniProtKB-KW"/>
</dbReference>
<dbReference type="GO" id="GO:0005829">
    <property type="term" value="C:cytosol"/>
    <property type="evidence" value="ECO:0007669"/>
    <property type="project" value="TreeGrafter"/>
</dbReference>
<evidence type="ECO:0000256" key="2">
    <source>
        <dbReference type="ARBA" id="ARBA00008989"/>
    </source>
</evidence>
<comment type="similarity">
    <text evidence="2 7">Belongs to the FBPase class 2 family.</text>
</comment>
<dbReference type="GO" id="GO:0006094">
    <property type="term" value="P:gluconeogenesis"/>
    <property type="evidence" value="ECO:0007669"/>
    <property type="project" value="InterPro"/>
</dbReference>
<name>A0A7C9UYB2_9PROT</name>
<dbReference type="InterPro" id="IPR004464">
    <property type="entry name" value="FBPase_class-2/SBPase"/>
</dbReference>